<dbReference type="InterPro" id="IPR039537">
    <property type="entry name" value="Retrotran_Ty1/copia-like"/>
</dbReference>
<name>A0A8X6MGG3_NEPPI</name>
<keyword evidence="3" id="KW-1185">Reference proteome</keyword>
<dbReference type="Proteomes" id="UP000887013">
    <property type="component" value="Unassembled WGS sequence"/>
</dbReference>
<evidence type="ECO:0000313" key="2">
    <source>
        <dbReference type="EMBL" id="GFS54071.1"/>
    </source>
</evidence>
<dbReference type="InterPro" id="IPR036397">
    <property type="entry name" value="RNaseH_sf"/>
</dbReference>
<dbReference type="InterPro" id="IPR001584">
    <property type="entry name" value="Integrase_cat-core"/>
</dbReference>
<protein>
    <submittedName>
        <fullName evidence="2">Retrovirus-related pol polyprotein from transposon tnt 1-94</fullName>
    </submittedName>
</protein>
<proteinExistence type="predicted"/>
<dbReference type="PANTHER" id="PTHR42648">
    <property type="entry name" value="TRANSPOSASE, PUTATIVE-RELATED"/>
    <property type="match status" value="1"/>
</dbReference>
<dbReference type="PANTHER" id="PTHR42648:SF28">
    <property type="entry name" value="TRANSPOSON-ENCODED PROTEIN WITH RIBONUCLEASE H-LIKE AND RETROVIRUS ZINC FINGER-LIKE DOMAINS"/>
    <property type="match status" value="1"/>
</dbReference>
<dbReference type="EMBL" id="BMAW01046183">
    <property type="protein sequence ID" value="GFS54071.1"/>
    <property type="molecule type" value="Genomic_DNA"/>
</dbReference>
<organism evidence="2 3">
    <name type="scientific">Nephila pilipes</name>
    <name type="common">Giant wood spider</name>
    <name type="synonym">Nephila maculata</name>
    <dbReference type="NCBI Taxonomy" id="299642"/>
    <lineage>
        <taxon>Eukaryota</taxon>
        <taxon>Metazoa</taxon>
        <taxon>Ecdysozoa</taxon>
        <taxon>Arthropoda</taxon>
        <taxon>Chelicerata</taxon>
        <taxon>Arachnida</taxon>
        <taxon>Araneae</taxon>
        <taxon>Araneomorphae</taxon>
        <taxon>Entelegynae</taxon>
        <taxon>Araneoidea</taxon>
        <taxon>Nephilidae</taxon>
        <taxon>Nephila</taxon>
    </lineage>
</organism>
<dbReference type="SUPFAM" id="SSF53098">
    <property type="entry name" value="Ribonuclease H-like"/>
    <property type="match status" value="1"/>
</dbReference>
<dbReference type="OrthoDB" id="6434921at2759"/>
<dbReference type="GO" id="GO:0003676">
    <property type="term" value="F:nucleic acid binding"/>
    <property type="evidence" value="ECO:0007669"/>
    <property type="project" value="InterPro"/>
</dbReference>
<comment type="caution">
    <text evidence="2">The sequence shown here is derived from an EMBL/GenBank/DDBJ whole genome shotgun (WGS) entry which is preliminary data.</text>
</comment>
<dbReference type="Gene3D" id="3.30.420.10">
    <property type="entry name" value="Ribonuclease H-like superfamily/Ribonuclease H"/>
    <property type="match status" value="1"/>
</dbReference>
<sequence length="158" mass="18233">MKRCNHQDKCHFINILEKELGISINLDKELCESCVYVKAHRLSFGIKKKASEPGKLISADICGPFDKSFQNIRYLNAFKDSFIKIRNGYLIKEKSKVKNMLEYKHSHAKTIEYLVKELLSDNVGEFDNADVEEVLPSKRTIQRLIASYTSEQNGEFEP</sequence>
<dbReference type="GO" id="GO:0015074">
    <property type="term" value="P:DNA integration"/>
    <property type="evidence" value="ECO:0007669"/>
    <property type="project" value="InterPro"/>
</dbReference>
<dbReference type="InterPro" id="IPR012337">
    <property type="entry name" value="RNaseH-like_sf"/>
</dbReference>
<gene>
    <name evidence="2" type="primary">RF55_25107</name>
    <name evidence="2" type="ORF">NPIL_393331</name>
</gene>
<accession>A0A8X6MGG3</accession>
<dbReference type="AlphaFoldDB" id="A0A8X6MGG3"/>
<feature type="domain" description="Integrase catalytic" evidence="1">
    <location>
        <begin position="49"/>
        <end position="158"/>
    </location>
</feature>
<evidence type="ECO:0000259" key="1">
    <source>
        <dbReference type="PROSITE" id="PS50994"/>
    </source>
</evidence>
<dbReference type="PROSITE" id="PS50994">
    <property type="entry name" value="INTEGRASE"/>
    <property type="match status" value="1"/>
</dbReference>
<reference evidence="2" key="1">
    <citation type="submission" date="2020-08" db="EMBL/GenBank/DDBJ databases">
        <title>Multicomponent nature underlies the extraordinary mechanical properties of spider dragline silk.</title>
        <authorList>
            <person name="Kono N."/>
            <person name="Nakamura H."/>
            <person name="Mori M."/>
            <person name="Yoshida Y."/>
            <person name="Ohtoshi R."/>
            <person name="Malay A.D."/>
            <person name="Moran D.A.P."/>
            <person name="Tomita M."/>
            <person name="Numata K."/>
            <person name="Arakawa K."/>
        </authorList>
    </citation>
    <scope>NUCLEOTIDE SEQUENCE</scope>
</reference>
<evidence type="ECO:0000313" key="3">
    <source>
        <dbReference type="Proteomes" id="UP000887013"/>
    </source>
</evidence>